<keyword evidence="2" id="KW-0812">Transmembrane</keyword>
<dbReference type="Gene3D" id="3.60.40.10">
    <property type="entry name" value="PPM-type phosphatase domain"/>
    <property type="match status" value="1"/>
</dbReference>
<dbReference type="SMART" id="SM00331">
    <property type="entry name" value="PP2C_SIG"/>
    <property type="match status" value="1"/>
</dbReference>
<name>A0A543APD8_9MICC</name>
<evidence type="ECO:0000259" key="3">
    <source>
        <dbReference type="PROSITE" id="PS51746"/>
    </source>
</evidence>
<feature type="transmembrane region" description="Helical" evidence="2">
    <location>
        <begin position="341"/>
        <end position="365"/>
    </location>
</feature>
<dbReference type="InterPro" id="IPR015655">
    <property type="entry name" value="PP2C"/>
</dbReference>
<dbReference type="EMBL" id="VFOU01000001">
    <property type="protein sequence ID" value="TQL74440.1"/>
    <property type="molecule type" value="Genomic_DNA"/>
</dbReference>
<dbReference type="Pfam" id="PF13672">
    <property type="entry name" value="PP2C_2"/>
    <property type="match status" value="1"/>
</dbReference>
<keyword evidence="2" id="KW-1133">Transmembrane helix</keyword>
<sequence>MALQLNFAARSDVGRVRSKNDDSAYVGRYLAVVADGMGGHVGGDVASASVVLDLAPLDRNDHPDPDTILPDEIQSANLILNDLVHDNPKLAGMGTTCTAVLVDDDVLHMAHIGDSRAYRIKDAVFEQLSADHTFVQRLIDEGRLSPEDAESHPHKNVLMRVLGDVDASPELDVTSFETAPGERWLLCSDGLNAVVDDATIERLLRADKALDDICRDLVEETLARGAPDNVTIVVFETVAAEVTVDDNPKTDELTESALQVSNATEGEKVSAALLRADLGSRPHLLVGAAALATDTDQIPIVTRSSSQKRAAALLHGASEADATQQPTELEDDAVPSERRSWPLLTMLGVFLILFATSLAVGFLWIRGQYYVGTTDDHVAIFQGVPQSFGPLELSSVEESTEIPLSRLPGYSRQRIEAGLPAQDLNHAREILVDLEAALIPEAPPVSPSDQPDDSIPLAANGVTASASIAGATAGATGGNP</sequence>
<dbReference type="PANTHER" id="PTHR13832">
    <property type="entry name" value="PROTEIN PHOSPHATASE 2C"/>
    <property type="match status" value="1"/>
</dbReference>
<dbReference type="GO" id="GO:0004722">
    <property type="term" value="F:protein serine/threonine phosphatase activity"/>
    <property type="evidence" value="ECO:0007669"/>
    <property type="project" value="InterPro"/>
</dbReference>
<dbReference type="AlphaFoldDB" id="A0A543APD8"/>
<dbReference type="SUPFAM" id="SSF81606">
    <property type="entry name" value="PP2C-like"/>
    <property type="match status" value="1"/>
</dbReference>
<dbReference type="SMART" id="SM00332">
    <property type="entry name" value="PP2Cc"/>
    <property type="match status" value="1"/>
</dbReference>
<comment type="caution">
    <text evidence="4">The sequence shown here is derived from an EMBL/GenBank/DDBJ whole genome shotgun (WGS) entry which is preliminary data.</text>
</comment>
<evidence type="ECO:0000313" key="5">
    <source>
        <dbReference type="Proteomes" id="UP000319746"/>
    </source>
</evidence>
<dbReference type="InterPro" id="IPR036457">
    <property type="entry name" value="PPM-type-like_dom_sf"/>
</dbReference>
<proteinExistence type="predicted"/>
<dbReference type="Proteomes" id="UP000319746">
    <property type="component" value="Unassembled WGS sequence"/>
</dbReference>
<dbReference type="InterPro" id="IPR001932">
    <property type="entry name" value="PPM-type_phosphatase-like_dom"/>
</dbReference>
<feature type="region of interest" description="Disordered" evidence="1">
    <location>
        <begin position="314"/>
        <end position="334"/>
    </location>
</feature>
<evidence type="ECO:0000256" key="1">
    <source>
        <dbReference type="SAM" id="MobiDB-lite"/>
    </source>
</evidence>
<keyword evidence="2" id="KW-0472">Membrane</keyword>
<organism evidence="4 5">
    <name type="scientific">Enteractinococcus coprophilus</name>
    <dbReference type="NCBI Taxonomy" id="1027633"/>
    <lineage>
        <taxon>Bacteria</taxon>
        <taxon>Bacillati</taxon>
        <taxon>Actinomycetota</taxon>
        <taxon>Actinomycetes</taxon>
        <taxon>Micrococcales</taxon>
        <taxon>Micrococcaceae</taxon>
    </lineage>
</organism>
<dbReference type="RefSeq" id="WP_141865064.1">
    <property type="nucleotide sequence ID" value="NZ_BAABAN010000001.1"/>
</dbReference>
<dbReference type="PANTHER" id="PTHR13832:SF827">
    <property type="entry name" value="PROTEIN PHOSPHATASE 1L"/>
    <property type="match status" value="1"/>
</dbReference>
<dbReference type="PROSITE" id="PS51746">
    <property type="entry name" value="PPM_2"/>
    <property type="match status" value="1"/>
</dbReference>
<reference evidence="4 5" key="1">
    <citation type="submission" date="2019-06" db="EMBL/GenBank/DDBJ databases">
        <title>Sequencing the genomes of 1000 actinobacteria strains.</title>
        <authorList>
            <person name="Klenk H.-P."/>
        </authorList>
    </citation>
    <scope>NUCLEOTIDE SEQUENCE [LARGE SCALE GENOMIC DNA]</scope>
    <source>
        <strain evidence="4 5">DSM 24083</strain>
    </source>
</reference>
<evidence type="ECO:0000256" key="2">
    <source>
        <dbReference type="SAM" id="Phobius"/>
    </source>
</evidence>
<dbReference type="CDD" id="cd00143">
    <property type="entry name" value="PP2Cc"/>
    <property type="match status" value="1"/>
</dbReference>
<dbReference type="OrthoDB" id="9801841at2"/>
<feature type="domain" description="PPM-type phosphatase" evidence="3">
    <location>
        <begin position="6"/>
        <end position="237"/>
    </location>
</feature>
<gene>
    <name evidence="4" type="ORF">FB556_0904</name>
</gene>
<evidence type="ECO:0000313" key="4">
    <source>
        <dbReference type="EMBL" id="TQL74440.1"/>
    </source>
</evidence>
<keyword evidence="5" id="KW-1185">Reference proteome</keyword>
<protein>
    <submittedName>
        <fullName evidence="4">Protein phosphatase</fullName>
    </submittedName>
</protein>
<accession>A0A543APD8</accession>